<reference evidence="4 5" key="1">
    <citation type="submission" date="2024-02" db="EMBL/GenBank/DDBJ databases">
        <authorList>
            <person name="Chen Y."/>
            <person name="Shah S."/>
            <person name="Dougan E. K."/>
            <person name="Thang M."/>
            <person name="Chan C."/>
        </authorList>
    </citation>
    <scope>NUCLEOTIDE SEQUENCE [LARGE SCALE GENOMIC DNA]</scope>
</reference>
<proteinExistence type="predicted"/>
<sequence length="163" mass="18348">MPRKPSHFIFQETDSKVLVFQVMEEDQDSASSDGSDDLALRLKDLSLAEESDSSVDQASGDSSTSAGGSSGQRLSQLSQSLGGDQGEVSDGKVSALRQSIRILHEQGHCKPCRYFRFREDGCRHGDACPFCHDCTAEESMAGQKWQKHQRQREKRRQQRRQWQ</sequence>
<evidence type="ECO:0000256" key="1">
    <source>
        <dbReference type="PROSITE-ProRule" id="PRU00723"/>
    </source>
</evidence>
<dbReference type="PROSITE" id="PS50103">
    <property type="entry name" value="ZF_C3H1"/>
    <property type="match status" value="1"/>
</dbReference>
<evidence type="ECO:0000256" key="2">
    <source>
        <dbReference type="SAM" id="MobiDB-lite"/>
    </source>
</evidence>
<comment type="caution">
    <text evidence="4">The sequence shown here is derived from an EMBL/GenBank/DDBJ whole genome shotgun (WGS) entry which is preliminary data.</text>
</comment>
<dbReference type="Proteomes" id="UP001642464">
    <property type="component" value="Unassembled WGS sequence"/>
</dbReference>
<gene>
    <name evidence="4" type="ORF">SCF082_LOCUS43457</name>
</gene>
<keyword evidence="5" id="KW-1185">Reference proteome</keyword>
<keyword evidence="1" id="KW-0862">Zinc</keyword>
<feature type="compositionally biased region" description="Low complexity" evidence="2">
    <location>
        <begin position="56"/>
        <end position="82"/>
    </location>
</feature>
<protein>
    <submittedName>
        <fullName evidence="4">C3H1-type domain-containing protein</fullName>
    </submittedName>
</protein>
<evidence type="ECO:0000313" key="5">
    <source>
        <dbReference type="Proteomes" id="UP001642464"/>
    </source>
</evidence>
<accession>A0ABP0QY57</accession>
<evidence type="ECO:0000313" key="4">
    <source>
        <dbReference type="EMBL" id="CAK9092335.1"/>
    </source>
</evidence>
<feature type="compositionally biased region" description="Basic residues" evidence="2">
    <location>
        <begin position="145"/>
        <end position="163"/>
    </location>
</feature>
<evidence type="ECO:0000259" key="3">
    <source>
        <dbReference type="PROSITE" id="PS50103"/>
    </source>
</evidence>
<organism evidence="4 5">
    <name type="scientific">Durusdinium trenchii</name>
    <dbReference type="NCBI Taxonomy" id="1381693"/>
    <lineage>
        <taxon>Eukaryota</taxon>
        <taxon>Sar</taxon>
        <taxon>Alveolata</taxon>
        <taxon>Dinophyceae</taxon>
        <taxon>Suessiales</taxon>
        <taxon>Symbiodiniaceae</taxon>
        <taxon>Durusdinium</taxon>
    </lineage>
</organism>
<feature type="zinc finger region" description="C3H1-type" evidence="1">
    <location>
        <begin position="111"/>
        <end position="135"/>
    </location>
</feature>
<feature type="region of interest" description="Disordered" evidence="2">
    <location>
        <begin position="49"/>
        <end position="92"/>
    </location>
</feature>
<keyword evidence="1" id="KW-0863">Zinc-finger</keyword>
<feature type="domain" description="C3H1-type" evidence="3">
    <location>
        <begin position="111"/>
        <end position="135"/>
    </location>
</feature>
<dbReference type="EMBL" id="CAXAMM010040300">
    <property type="protein sequence ID" value="CAK9092335.1"/>
    <property type="molecule type" value="Genomic_DNA"/>
</dbReference>
<name>A0ABP0QY57_9DINO</name>
<dbReference type="InterPro" id="IPR000571">
    <property type="entry name" value="Znf_CCCH"/>
</dbReference>
<keyword evidence="1" id="KW-0479">Metal-binding</keyword>
<feature type="region of interest" description="Disordered" evidence="2">
    <location>
        <begin position="141"/>
        <end position="163"/>
    </location>
</feature>